<accession>A0A6G9XTU9</accession>
<organism evidence="8 9">
    <name type="scientific">Nocardia brasiliensis</name>
    <dbReference type="NCBI Taxonomy" id="37326"/>
    <lineage>
        <taxon>Bacteria</taxon>
        <taxon>Bacillati</taxon>
        <taxon>Actinomycetota</taxon>
        <taxon>Actinomycetes</taxon>
        <taxon>Mycobacteriales</taxon>
        <taxon>Nocardiaceae</taxon>
        <taxon>Nocardia</taxon>
    </lineage>
</organism>
<name>A0A6G9XTU9_NOCBR</name>
<dbReference type="InterPro" id="IPR023650">
    <property type="entry name" value="Beta-lactam_class-A_AS"/>
</dbReference>
<protein>
    <recommendedName>
        <fullName evidence="2 5">Beta-lactamase</fullName>
        <ecNumber evidence="2 5">3.5.2.6</ecNumber>
    </recommendedName>
</protein>
<comment type="similarity">
    <text evidence="1 5">Belongs to the class-A beta-lactamase family.</text>
</comment>
<dbReference type="EMBL" id="CP046171">
    <property type="protein sequence ID" value="QIS04354.1"/>
    <property type="molecule type" value="Genomic_DNA"/>
</dbReference>
<dbReference type="InterPro" id="IPR012338">
    <property type="entry name" value="Beta-lactam/transpept-like"/>
</dbReference>
<dbReference type="NCBIfam" id="NF033103">
    <property type="entry name" value="bla_class_A"/>
    <property type="match status" value="1"/>
</dbReference>
<dbReference type="PANTHER" id="PTHR35333">
    <property type="entry name" value="BETA-LACTAMASE"/>
    <property type="match status" value="1"/>
</dbReference>
<dbReference type="Proteomes" id="UP000501705">
    <property type="component" value="Chromosome"/>
</dbReference>
<evidence type="ECO:0000313" key="8">
    <source>
        <dbReference type="EMBL" id="QIS04354.1"/>
    </source>
</evidence>
<dbReference type="PROSITE" id="PS00146">
    <property type="entry name" value="BETA_LACTAMASE_A"/>
    <property type="match status" value="1"/>
</dbReference>
<keyword evidence="4 5" id="KW-0046">Antibiotic resistance</keyword>
<evidence type="ECO:0000259" key="7">
    <source>
        <dbReference type="Pfam" id="PF13354"/>
    </source>
</evidence>
<feature type="signal peptide" evidence="6">
    <location>
        <begin position="1"/>
        <end position="32"/>
    </location>
</feature>
<dbReference type="PANTHER" id="PTHR35333:SF3">
    <property type="entry name" value="BETA-LACTAMASE-TYPE TRANSPEPTIDASE FOLD CONTAINING PROTEIN"/>
    <property type="match status" value="1"/>
</dbReference>
<feature type="domain" description="Beta-lactamase class A catalytic" evidence="7">
    <location>
        <begin position="67"/>
        <end position="281"/>
    </location>
</feature>
<dbReference type="SUPFAM" id="SSF56601">
    <property type="entry name" value="beta-lactamase/transpeptidase-like"/>
    <property type="match status" value="1"/>
</dbReference>
<dbReference type="GO" id="GO:0030655">
    <property type="term" value="P:beta-lactam antibiotic catabolic process"/>
    <property type="evidence" value="ECO:0007669"/>
    <property type="project" value="InterPro"/>
</dbReference>
<evidence type="ECO:0000256" key="3">
    <source>
        <dbReference type="ARBA" id="ARBA00022801"/>
    </source>
</evidence>
<dbReference type="Gene3D" id="3.40.710.10">
    <property type="entry name" value="DD-peptidase/beta-lactamase superfamily"/>
    <property type="match status" value="1"/>
</dbReference>
<dbReference type="GO" id="GO:0046677">
    <property type="term" value="P:response to antibiotic"/>
    <property type="evidence" value="ECO:0007669"/>
    <property type="project" value="UniProtKB-UniRule"/>
</dbReference>
<dbReference type="Pfam" id="PF13354">
    <property type="entry name" value="Beta-lactamase2"/>
    <property type="match status" value="1"/>
</dbReference>
<dbReference type="InterPro" id="IPR045155">
    <property type="entry name" value="Beta-lactam_cat"/>
</dbReference>
<dbReference type="AlphaFoldDB" id="A0A6G9XTU9"/>
<evidence type="ECO:0000256" key="2">
    <source>
        <dbReference type="ARBA" id="ARBA00012865"/>
    </source>
</evidence>
<dbReference type="PRINTS" id="PR00118">
    <property type="entry name" value="BLACTAMASEA"/>
</dbReference>
<dbReference type="EC" id="3.5.2.6" evidence="2 5"/>
<evidence type="ECO:0000256" key="6">
    <source>
        <dbReference type="SAM" id="SignalP"/>
    </source>
</evidence>
<evidence type="ECO:0000256" key="4">
    <source>
        <dbReference type="ARBA" id="ARBA00023251"/>
    </source>
</evidence>
<sequence length="313" mass="33650">MTTTLTSGRSRPRRTMLALAAAVLLAPLAACATEQLPSPLPKSTVPMSLEAVDEFADLEKAFDARLGVYAIDTETGRTVEYRADERFPYTSTFKALAAAAVLEATTPADLDHRISYIRADLVRNSPVTEQNVDRGMTLRDLLDAAVRYSDNTAGNLLFDQLGGPKGLEQKLRGIGDQVTQMDRTEPELNTAVPGDTRDTSTPRALATDLRSYALGNVLPADDRALFVEMLRTNTTGGELIRAGAPSDWLVGDKTGGGEHGTRNDIAVVWPPNRAPIVLSVLSTRLQADATYDNALIARAAKAALTAFPSEVPR</sequence>
<gene>
    <name evidence="8" type="primary">bla</name>
    <name evidence="8" type="ORF">F5X71_20290</name>
</gene>
<keyword evidence="6" id="KW-0732">Signal</keyword>
<comment type="catalytic activity">
    <reaction evidence="5">
        <text>a beta-lactam + H2O = a substituted beta-amino acid</text>
        <dbReference type="Rhea" id="RHEA:20401"/>
        <dbReference type="ChEBI" id="CHEBI:15377"/>
        <dbReference type="ChEBI" id="CHEBI:35627"/>
        <dbReference type="ChEBI" id="CHEBI:140347"/>
        <dbReference type="EC" id="3.5.2.6"/>
    </reaction>
</comment>
<feature type="chain" id="PRO_5026164034" description="Beta-lactamase" evidence="6">
    <location>
        <begin position="33"/>
        <end position="313"/>
    </location>
</feature>
<evidence type="ECO:0000256" key="5">
    <source>
        <dbReference type="RuleBase" id="RU361140"/>
    </source>
</evidence>
<evidence type="ECO:0000313" key="9">
    <source>
        <dbReference type="Proteomes" id="UP000501705"/>
    </source>
</evidence>
<proteinExistence type="inferred from homology"/>
<dbReference type="InterPro" id="IPR000871">
    <property type="entry name" value="Beta-lactam_class-A"/>
</dbReference>
<reference evidence="8 9" key="1">
    <citation type="journal article" date="2019" name="ACS Chem. Biol.">
        <title>Identification and Mobilization of a Cryptic Antibiotic Biosynthesis Gene Locus from a Human-Pathogenic Nocardia Isolate.</title>
        <authorList>
            <person name="Herisse M."/>
            <person name="Ishida K."/>
            <person name="Porter J.L."/>
            <person name="Howden B."/>
            <person name="Hertweck C."/>
            <person name="Stinear T.P."/>
            <person name="Pidot S.J."/>
        </authorList>
    </citation>
    <scope>NUCLEOTIDE SEQUENCE [LARGE SCALE GENOMIC DNA]</scope>
    <source>
        <strain evidence="8 9">AUSMDU00024985</strain>
    </source>
</reference>
<keyword evidence="3 5" id="KW-0378">Hydrolase</keyword>
<evidence type="ECO:0000256" key="1">
    <source>
        <dbReference type="ARBA" id="ARBA00009009"/>
    </source>
</evidence>
<dbReference type="GO" id="GO:0008800">
    <property type="term" value="F:beta-lactamase activity"/>
    <property type="evidence" value="ECO:0007669"/>
    <property type="project" value="UniProtKB-UniRule"/>
</dbReference>